<sequence length="113" mass="12649">MTGVELDYWTARAEGYMGIKIKGPGQRVAGQFRTKQTVLVKSEGTDSWREFNSQLWTTAGPIIERELISIEAEHPGCWFAQERYTKHSGRAETPLIAAMRAFVASKFGDEVPA</sequence>
<dbReference type="InterPro" id="IPR019701">
    <property type="entry name" value="Phage_P22_NinX"/>
</dbReference>
<organism evidence="1 2">
    <name type="scientific">Burkholderia mayonis</name>
    <dbReference type="NCBI Taxonomy" id="1385591"/>
    <lineage>
        <taxon>Bacteria</taxon>
        <taxon>Pseudomonadati</taxon>
        <taxon>Pseudomonadota</taxon>
        <taxon>Betaproteobacteria</taxon>
        <taxon>Burkholderiales</taxon>
        <taxon>Burkholderiaceae</taxon>
        <taxon>Burkholderia</taxon>
        <taxon>pseudomallei group</taxon>
    </lineage>
</organism>
<evidence type="ECO:0000313" key="1">
    <source>
        <dbReference type="EMBL" id="AOJ09645.1"/>
    </source>
</evidence>
<dbReference type="Proteomes" id="UP000067711">
    <property type="component" value="Chromosome 1"/>
</dbReference>
<reference evidence="1 2" key="1">
    <citation type="submission" date="2015-12" db="EMBL/GenBank/DDBJ databases">
        <title>Diversity of Burkholderia near neighbor genomes.</title>
        <authorList>
            <person name="Sahl J."/>
            <person name="Wagner D."/>
            <person name="Keim P."/>
        </authorList>
    </citation>
    <scope>NUCLEOTIDE SEQUENCE [LARGE SCALE GENOMIC DNA]</scope>
    <source>
        <strain evidence="1 2">BDU8</strain>
    </source>
</reference>
<name>A0A1B4G142_9BURK</name>
<accession>A0A1B4G142</accession>
<gene>
    <name evidence="1" type="ORF">WS71_20245</name>
</gene>
<dbReference type="AlphaFoldDB" id="A0A1B4G142"/>
<dbReference type="EMBL" id="CP013389">
    <property type="protein sequence ID" value="AOJ09645.1"/>
    <property type="molecule type" value="Genomic_DNA"/>
</dbReference>
<dbReference type="Pfam" id="PF10765">
    <property type="entry name" value="Phage_P22_NinX"/>
    <property type="match status" value="1"/>
</dbReference>
<protein>
    <recommendedName>
        <fullName evidence="3">DUF2591 domain-containing protein</fullName>
    </recommendedName>
</protein>
<evidence type="ECO:0008006" key="3">
    <source>
        <dbReference type="Google" id="ProtNLM"/>
    </source>
</evidence>
<proteinExistence type="predicted"/>
<evidence type="ECO:0000313" key="2">
    <source>
        <dbReference type="Proteomes" id="UP000067711"/>
    </source>
</evidence>